<accession>A0A5J4TM45</accession>
<dbReference type="AlphaFoldDB" id="A0A5J4TM45"/>
<dbReference type="Proteomes" id="UP000324800">
    <property type="component" value="Unassembled WGS sequence"/>
</dbReference>
<gene>
    <name evidence="1" type="ORF">EZS28_045640</name>
</gene>
<sequence length="29" mass="3186">SDEGYQLLRKGITGGISNVMRRYNIAGDT</sequence>
<dbReference type="EMBL" id="SNRW01029295">
    <property type="protein sequence ID" value="KAA6358833.1"/>
    <property type="molecule type" value="Genomic_DNA"/>
</dbReference>
<proteinExistence type="predicted"/>
<evidence type="ECO:0000313" key="2">
    <source>
        <dbReference type="Proteomes" id="UP000324800"/>
    </source>
</evidence>
<name>A0A5J4TM45_9EUKA</name>
<comment type="caution">
    <text evidence="1">The sequence shown here is derived from an EMBL/GenBank/DDBJ whole genome shotgun (WGS) entry which is preliminary data.</text>
</comment>
<reference evidence="1 2" key="1">
    <citation type="submission" date="2019-03" db="EMBL/GenBank/DDBJ databases">
        <title>Single cell metagenomics reveals metabolic interactions within the superorganism composed of flagellate Streblomastix strix and complex community of Bacteroidetes bacteria on its surface.</title>
        <authorList>
            <person name="Treitli S.C."/>
            <person name="Kolisko M."/>
            <person name="Husnik F."/>
            <person name="Keeling P."/>
            <person name="Hampl V."/>
        </authorList>
    </citation>
    <scope>NUCLEOTIDE SEQUENCE [LARGE SCALE GENOMIC DNA]</scope>
    <source>
        <strain evidence="1">ST1C</strain>
    </source>
</reference>
<evidence type="ECO:0000313" key="1">
    <source>
        <dbReference type="EMBL" id="KAA6358833.1"/>
    </source>
</evidence>
<feature type="non-terminal residue" evidence="1">
    <location>
        <position position="1"/>
    </location>
</feature>
<protein>
    <submittedName>
        <fullName evidence="1">Uncharacterized protein</fullName>
    </submittedName>
</protein>
<organism evidence="1 2">
    <name type="scientific">Streblomastix strix</name>
    <dbReference type="NCBI Taxonomy" id="222440"/>
    <lineage>
        <taxon>Eukaryota</taxon>
        <taxon>Metamonada</taxon>
        <taxon>Preaxostyla</taxon>
        <taxon>Oxymonadida</taxon>
        <taxon>Streblomastigidae</taxon>
        <taxon>Streblomastix</taxon>
    </lineage>
</organism>